<dbReference type="Proteomes" id="UP001359559">
    <property type="component" value="Unassembled WGS sequence"/>
</dbReference>
<accession>A0AAN9KH95</accession>
<reference evidence="1 2" key="1">
    <citation type="submission" date="2024-01" db="EMBL/GenBank/DDBJ databases">
        <title>The genomes of 5 underutilized Papilionoideae crops provide insights into root nodulation and disease resistance.</title>
        <authorList>
            <person name="Yuan L."/>
        </authorList>
    </citation>
    <scope>NUCLEOTIDE SEQUENCE [LARGE SCALE GENOMIC DNA]</scope>
    <source>
        <strain evidence="1">LY-2023</strain>
        <tissue evidence="1">Leaf</tissue>
    </source>
</reference>
<evidence type="ECO:0000313" key="2">
    <source>
        <dbReference type="Proteomes" id="UP001359559"/>
    </source>
</evidence>
<dbReference type="InterPro" id="IPR011009">
    <property type="entry name" value="Kinase-like_dom_sf"/>
</dbReference>
<dbReference type="SUPFAM" id="SSF56112">
    <property type="entry name" value="Protein kinase-like (PK-like)"/>
    <property type="match status" value="1"/>
</dbReference>
<proteinExistence type="predicted"/>
<comment type="caution">
    <text evidence="1">The sequence shown here is derived from an EMBL/GenBank/DDBJ whole genome shotgun (WGS) entry which is preliminary data.</text>
</comment>
<dbReference type="Gene3D" id="3.30.200.20">
    <property type="entry name" value="Phosphorylase Kinase, domain 1"/>
    <property type="match status" value="1"/>
</dbReference>
<organism evidence="1 2">
    <name type="scientific">Clitoria ternatea</name>
    <name type="common">Butterfly pea</name>
    <dbReference type="NCBI Taxonomy" id="43366"/>
    <lineage>
        <taxon>Eukaryota</taxon>
        <taxon>Viridiplantae</taxon>
        <taxon>Streptophyta</taxon>
        <taxon>Embryophyta</taxon>
        <taxon>Tracheophyta</taxon>
        <taxon>Spermatophyta</taxon>
        <taxon>Magnoliopsida</taxon>
        <taxon>eudicotyledons</taxon>
        <taxon>Gunneridae</taxon>
        <taxon>Pentapetalae</taxon>
        <taxon>rosids</taxon>
        <taxon>fabids</taxon>
        <taxon>Fabales</taxon>
        <taxon>Fabaceae</taxon>
        <taxon>Papilionoideae</taxon>
        <taxon>50 kb inversion clade</taxon>
        <taxon>NPAAA clade</taxon>
        <taxon>indigoferoid/millettioid clade</taxon>
        <taxon>Phaseoleae</taxon>
        <taxon>Clitoria</taxon>
    </lineage>
</organism>
<dbReference type="AlphaFoldDB" id="A0AAN9KH95"/>
<protein>
    <recommendedName>
        <fullName evidence="3">Protein kinase domain-containing protein</fullName>
    </recommendedName>
</protein>
<keyword evidence="2" id="KW-1185">Reference proteome</keyword>
<sequence length="165" mass="17827">MDFAGLKDEIIRVIGGQNRSKTIPSLDKMGQNSSHARTKLEGRNSFKLCGPHVEPLLKFSLKFSKAHQVLTAPLCPFPLEAVPLSKFSLKFSKAHQVLIAPLRACDPLCVSQFGSSRCFCLSTGGKKYHIKGCAGQGGFAQVYKAYVNSDSDTVVALKVVSTHGS</sequence>
<evidence type="ECO:0008006" key="3">
    <source>
        <dbReference type="Google" id="ProtNLM"/>
    </source>
</evidence>
<gene>
    <name evidence="1" type="ORF">RJT34_02463</name>
</gene>
<dbReference type="EMBL" id="JAYKXN010000001">
    <property type="protein sequence ID" value="KAK7317875.1"/>
    <property type="molecule type" value="Genomic_DNA"/>
</dbReference>
<name>A0AAN9KH95_CLITE</name>
<evidence type="ECO:0000313" key="1">
    <source>
        <dbReference type="EMBL" id="KAK7317875.1"/>
    </source>
</evidence>